<reference evidence="2 3" key="1">
    <citation type="journal article" date="2017" name="Curr. Biol.">
        <title>Genome architecture and evolution of a unichromosomal asexual nematode.</title>
        <authorList>
            <person name="Fradin H."/>
            <person name="Zegar C."/>
            <person name="Gutwein M."/>
            <person name="Lucas J."/>
            <person name="Kovtun M."/>
            <person name="Corcoran D."/>
            <person name="Baugh L.R."/>
            <person name="Kiontke K."/>
            <person name="Gunsalus K."/>
            <person name="Fitch D.H."/>
            <person name="Piano F."/>
        </authorList>
    </citation>
    <scope>NUCLEOTIDE SEQUENCE [LARGE SCALE GENOMIC DNA]</scope>
    <source>
        <strain evidence="2">PF1309</strain>
    </source>
</reference>
<feature type="signal peptide" evidence="1">
    <location>
        <begin position="1"/>
        <end position="20"/>
    </location>
</feature>
<comment type="caution">
    <text evidence="2">The sequence shown here is derived from an EMBL/GenBank/DDBJ whole genome shotgun (WGS) entry which is preliminary data.</text>
</comment>
<dbReference type="OrthoDB" id="5862048at2759"/>
<dbReference type="EMBL" id="LIAE01007362">
    <property type="protein sequence ID" value="PAV79812.1"/>
    <property type="molecule type" value="Genomic_DNA"/>
</dbReference>
<dbReference type="PROSITE" id="PS51257">
    <property type="entry name" value="PROKAR_LIPOPROTEIN"/>
    <property type="match status" value="1"/>
</dbReference>
<evidence type="ECO:0000256" key="1">
    <source>
        <dbReference type="SAM" id="SignalP"/>
    </source>
</evidence>
<dbReference type="Proteomes" id="UP000218231">
    <property type="component" value="Unassembled WGS sequence"/>
</dbReference>
<keyword evidence="1" id="KW-0732">Signal</keyword>
<evidence type="ECO:0000313" key="3">
    <source>
        <dbReference type="Proteomes" id="UP000218231"/>
    </source>
</evidence>
<evidence type="ECO:0000313" key="2">
    <source>
        <dbReference type="EMBL" id="PAV79812.1"/>
    </source>
</evidence>
<dbReference type="STRING" id="2018661.A0A2A2L0X6"/>
<name>A0A2A2L0X6_9BILA</name>
<dbReference type="Gene3D" id="2.60.120.200">
    <property type="match status" value="1"/>
</dbReference>
<accession>A0A2A2L0X6</accession>
<gene>
    <name evidence="2" type="ORF">WR25_06626</name>
</gene>
<organism evidence="2 3">
    <name type="scientific">Diploscapter pachys</name>
    <dbReference type="NCBI Taxonomy" id="2018661"/>
    <lineage>
        <taxon>Eukaryota</taxon>
        <taxon>Metazoa</taxon>
        <taxon>Ecdysozoa</taxon>
        <taxon>Nematoda</taxon>
        <taxon>Chromadorea</taxon>
        <taxon>Rhabditida</taxon>
        <taxon>Rhabditina</taxon>
        <taxon>Rhabditomorpha</taxon>
        <taxon>Rhabditoidea</taxon>
        <taxon>Rhabditidae</taxon>
        <taxon>Diploscapter</taxon>
    </lineage>
</organism>
<evidence type="ECO:0008006" key="4">
    <source>
        <dbReference type="Google" id="ProtNLM"/>
    </source>
</evidence>
<keyword evidence="3" id="KW-1185">Reference proteome</keyword>
<protein>
    <recommendedName>
        <fullName evidence="4">MAM domain-containing protein</fullName>
    </recommendedName>
</protein>
<dbReference type="AlphaFoldDB" id="A0A2A2L0X6"/>
<proteinExistence type="predicted"/>
<feature type="chain" id="PRO_5012652144" description="MAM domain-containing protein" evidence="1">
    <location>
        <begin position="21"/>
        <end position="756"/>
    </location>
</feature>
<sequence length="756" mass="84001">MHRILLLFGLCFIQIQSSFGCLPGYDVEREKLKEYLGIEWMRNGLEANADLNCNFAKPSQCMWKNMEPRARLDSTDFFLFEKTDYTEFPPLKVGPGPTNVAQGERLLLTGDKKSEEQHAIFYSSPIPCQKGVGNLTFTYWVYNGARVEVVLLEDNPRGGYKIAYEKPYVNCGMFQLNSEGCHAEISPRETPFRLGIRAFDMANKEGSFVMIDNILYNAELCNVAIDLGQGFHSEPLATSAEGRSISSAADLNCENFGATCRWRGAGMQHWKRSSSVLPKELIYNLTGTQISPRSAYAIYYMEQGTKPPFDYLRSDVIDCQSMTENMLTFRLWKSSNLDVQACAIDATSGADIECQTVSSMASPSPVGVSFHKASRNFMLAIRVIKNLDTNSDSVVIVDSINYSATLCTDALSAFDLGQDFVSTPMLSILLNRNIRRAEDLNCDFSRRGVSCLWGWMTSGEYEDNEIAETKWTVGHGPLNDNKFRSLTGSTVMPDGEFALARLETGGSSLLFSEMVRCVLTAMTVEFDLWLTGSAGLQVCLLEASTPVLFDCQPLQTGHIIVDLPALNRPFRIALRATAEDQGLAIVDNIQVKGNVCPTSARQYSSKSFHPPAADQPDPNVCRLLACDFKQKGHPCLYESAKVPDGDVYRASQYGLSVQLNREKKVAILESSPFHLNTICRLHFNYQLEGDALLFVCNDSGAKELENCFKVDGRQGDDYIELLPSDTKLYMIARLNGTSGSLHLFNAYLSDSANVKC</sequence>